<evidence type="ECO:0000313" key="3">
    <source>
        <dbReference type="Proteomes" id="UP000653343"/>
    </source>
</evidence>
<protein>
    <recommendedName>
        <fullName evidence="1">Aspartyl/glutamyl-tRNA(Asn/Gln) amidotransferase subunit C</fullName>
        <shortName evidence="1">Asp/Glu-ADT subunit C</shortName>
        <ecNumber evidence="1">6.3.5.-</ecNumber>
    </recommendedName>
</protein>
<evidence type="ECO:0000256" key="1">
    <source>
        <dbReference type="HAMAP-Rule" id="MF_00122"/>
    </source>
</evidence>
<dbReference type="PANTHER" id="PTHR15004:SF0">
    <property type="entry name" value="GLUTAMYL-TRNA(GLN) AMIDOTRANSFERASE SUBUNIT C, MITOCHONDRIAL"/>
    <property type="match status" value="1"/>
</dbReference>
<dbReference type="NCBIfam" id="TIGR00135">
    <property type="entry name" value="gatC"/>
    <property type="match status" value="1"/>
</dbReference>
<dbReference type="RefSeq" id="WP_189356491.1">
    <property type="nucleotide sequence ID" value="NZ_BMYU01000003.1"/>
</dbReference>
<comment type="function">
    <text evidence="1">Allows the formation of correctly charged Asn-tRNA(Asn) or Gln-tRNA(Gln) through the transamidation of misacylated Asp-tRNA(Asn) or Glu-tRNA(Gln) in organisms which lack either or both of asparaginyl-tRNA or glutaminyl-tRNA synthetases. The reaction takes place in the presence of glutamine and ATP through an activated phospho-Asp-tRNA(Asn) or phospho-Glu-tRNA(Gln).</text>
</comment>
<dbReference type="Pfam" id="PF02686">
    <property type="entry name" value="GatC"/>
    <property type="match status" value="1"/>
</dbReference>
<dbReference type="PANTHER" id="PTHR15004">
    <property type="entry name" value="GLUTAMYL-TRNA(GLN) AMIDOTRANSFERASE SUBUNIT C, MITOCHONDRIAL"/>
    <property type="match status" value="1"/>
</dbReference>
<keyword evidence="1" id="KW-0547">Nucleotide-binding</keyword>
<comment type="catalytic activity">
    <reaction evidence="1">
        <text>L-glutamyl-tRNA(Gln) + L-glutamine + ATP + H2O = L-glutaminyl-tRNA(Gln) + L-glutamate + ADP + phosphate + H(+)</text>
        <dbReference type="Rhea" id="RHEA:17521"/>
        <dbReference type="Rhea" id="RHEA-COMP:9681"/>
        <dbReference type="Rhea" id="RHEA-COMP:9684"/>
        <dbReference type="ChEBI" id="CHEBI:15377"/>
        <dbReference type="ChEBI" id="CHEBI:15378"/>
        <dbReference type="ChEBI" id="CHEBI:29985"/>
        <dbReference type="ChEBI" id="CHEBI:30616"/>
        <dbReference type="ChEBI" id="CHEBI:43474"/>
        <dbReference type="ChEBI" id="CHEBI:58359"/>
        <dbReference type="ChEBI" id="CHEBI:78520"/>
        <dbReference type="ChEBI" id="CHEBI:78521"/>
        <dbReference type="ChEBI" id="CHEBI:456216"/>
    </reaction>
</comment>
<dbReference type="InterPro" id="IPR003837">
    <property type="entry name" value="GatC"/>
</dbReference>
<sequence length="100" mass="10903">MSLTLNDVNRIAKLAKLNVSDSEAASTLDKLNSIFALAEQLNAIDTTGVAPLSHPIAALLPELALRLREDEVTETNRRDDYQQCAPATQDGLYLVPKVIE</sequence>
<accession>A0ABQ2XXW7</accession>
<keyword evidence="1" id="KW-0648">Protein biosynthesis</keyword>
<dbReference type="Proteomes" id="UP000653343">
    <property type="component" value="Unassembled WGS sequence"/>
</dbReference>
<reference evidence="3" key="1">
    <citation type="journal article" date="2019" name="Int. J. Syst. Evol. Microbiol.">
        <title>The Global Catalogue of Microorganisms (GCM) 10K type strain sequencing project: providing services to taxonomists for standard genome sequencing and annotation.</title>
        <authorList>
            <consortium name="The Broad Institute Genomics Platform"/>
            <consortium name="The Broad Institute Genome Sequencing Center for Infectious Disease"/>
            <person name="Wu L."/>
            <person name="Ma J."/>
        </authorList>
    </citation>
    <scope>NUCLEOTIDE SEQUENCE [LARGE SCALE GENOMIC DNA]</scope>
    <source>
        <strain evidence="3">KCTC 23917</strain>
    </source>
</reference>
<dbReference type="InterPro" id="IPR036113">
    <property type="entry name" value="Asp/Glu-ADT_sf_sub_c"/>
</dbReference>
<comment type="catalytic activity">
    <reaction evidence="1">
        <text>L-aspartyl-tRNA(Asn) + L-glutamine + ATP + H2O = L-asparaginyl-tRNA(Asn) + L-glutamate + ADP + phosphate + 2 H(+)</text>
        <dbReference type="Rhea" id="RHEA:14513"/>
        <dbReference type="Rhea" id="RHEA-COMP:9674"/>
        <dbReference type="Rhea" id="RHEA-COMP:9677"/>
        <dbReference type="ChEBI" id="CHEBI:15377"/>
        <dbReference type="ChEBI" id="CHEBI:15378"/>
        <dbReference type="ChEBI" id="CHEBI:29985"/>
        <dbReference type="ChEBI" id="CHEBI:30616"/>
        <dbReference type="ChEBI" id="CHEBI:43474"/>
        <dbReference type="ChEBI" id="CHEBI:58359"/>
        <dbReference type="ChEBI" id="CHEBI:78515"/>
        <dbReference type="ChEBI" id="CHEBI:78516"/>
        <dbReference type="ChEBI" id="CHEBI:456216"/>
    </reaction>
</comment>
<comment type="caution">
    <text evidence="2">The sequence shown here is derived from an EMBL/GenBank/DDBJ whole genome shotgun (WGS) entry which is preliminary data.</text>
</comment>
<dbReference type="HAMAP" id="MF_00122">
    <property type="entry name" value="GatC"/>
    <property type="match status" value="1"/>
</dbReference>
<keyword evidence="1" id="KW-0067">ATP-binding</keyword>
<keyword evidence="3" id="KW-1185">Reference proteome</keyword>
<organism evidence="2 3">
    <name type="scientific">Undibacterium squillarum</name>
    <dbReference type="NCBI Taxonomy" id="1131567"/>
    <lineage>
        <taxon>Bacteria</taxon>
        <taxon>Pseudomonadati</taxon>
        <taxon>Pseudomonadota</taxon>
        <taxon>Betaproteobacteria</taxon>
        <taxon>Burkholderiales</taxon>
        <taxon>Oxalobacteraceae</taxon>
        <taxon>Undibacterium</taxon>
    </lineage>
</organism>
<evidence type="ECO:0000313" key="2">
    <source>
        <dbReference type="EMBL" id="GGX38129.1"/>
    </source>
</evidence>
<dbReference type="EC" id="6.3.5.-" evidence="1"/>
<keyword evidence="1" id="KW-0436">Ligase</keyword>
<dbReference type="SUPFAM" id="SSF141000">
    <property type="entry name" value="Glu-tRNAGln amidotransferase C subunit"/>
    <property type="match status" value="1"/>
</dbReference>
<name>A0ABQ2XXW7_9BURK</name>
<proteinExistence type="inferred from homology"/>
<gene>
    <name evidence="1 2" type="primary">gatC</name>
    <name evidence="2" type="ORF">GCM10010946_15390</name>
</gene>
<comment type="similarity">
    <text evidence="1">Belongs to the GatC family.</text>
</comment>
<dbReference type="EMBL" id="BMYU01000003">
    <property type="protein sequence ID" value="GGX38129.1"/>
    <property type="molecule type" value="Genomic_DNA"/>
</dbReference>
<comment type="subunit">
    <text evidence="1">Heterotrimer of A, B and C subunits.</text>
</comment>
<dbReference type="Gene3D" id="1.10.20.60">
    <property type="entry name" value="Glu-tRNAGln amidotransferase C subunit, N-terminal domain"/>
    <property type="match status" value="1"/>
</dbReference>